<protein>
    <submittedName>
        <fullName evidence="7">Zinc finger protein Gfi-1b</fullName>
    </submittedName>
</protein>
<feature type="region of interest" description="Disordered" evidence="5">
    <location>
        <begin position="392"/>
        <end position="456"/>
    </location>
</feature>
<dbReference type="EMBL" id="GEEE01001901">
    <property type="protein sequence ID" value="JAP61324.1"/>
    <property type="molecule type" value="Transcribed_RNA"/>
</dbReference>
<dbReference type="PANTHER" id="PTHR23235">
    <property type="entry name" value="KRUEPPEL-LIKE TRANSCRIPTION FACTOR"/>
    <property type="match status" value="1"/>
</dbReference>
<dbReference type="PROSITE" id="PS50157">
    <property type="entry name" value="ZINC_FINGER_C2H2_2"/>
    <property type="match status" value="3"/>
</dbReference>
<dbReference type="Pfam" id="PF00096">
    <property type="entry name" value="zf-C2H2"/>
    <property type="match status" value="2"/>
</dbReference>
<keyword evidence="1" id="KW-0479">Metal-binding</keyword>
<dbReference type="InterPro" id="IPR013087">
    <property type="entry name" value="Znf_C2H2_type"/>
</dbReference>
<keyword evidence="3" id="KW-0862">Zinc</keyword>
<feature type="compositionally biased region" description="Polar residues" evidence="5">
    <location>
        <begin position="191"/>
        <end position="201"/>
    </location>
</feature>
<evidence type="ECO:0000259" key="6">
    <source>
        <dbReference type="PROSITE" id="PS50157"/>
    </source>
</evidence>
<dbReference type="InterPro" id="IPR036236">
    <property type="entry name" value="Znf_C2H2_sf"/>
</dbReference>
<dbReference type="AlphaFoldDB" id="A0A0V0J6C1"/>
<dbReference type="SMART" id="SM00355">
    <property type="entry name" value="ZnF_C2H2"/>
    <property type="match status" value="3"/>
</dbReference>
<evidence type="ECO:0000256" key="2">
    <source>
        <dbReference type="ARBA" id="ARBA00022771"/>
    </source>
</evidence>
<dbReference type="Gene3D" id="3.30.160.60">
    <property type="entry name" value="Classic Zinc Finger"/>
    <property type="match status" value="2"/>
</dbReference>
<evidence type="ECO:0000256" key="1">
    <source>
        <dbReference type="ARBA" id="ARBA00022723"/>
    </source>
</evidence>
<feature type="domain" description="C2H2-type" evidence="6">
    <location>
        <begin position="339"/>
        <end position="367"/>
    </location>
</feature>
<feature type="region of interest" description="Disordered" evidence="5">
    <location>
        <begin position="158"/>
        <end position="224"/>
    </location>
</feature>
<evidence type="ECO:0000313" key="7">
    <source>
        <dbReference type="EMBL" id="JAP61324.1"/>
    </source>
</evidence>
<feature type="domain" description="C2H2-type" evidence="6">
    <location>
        <begin position="311"/>
        <end position="338"/>
    </location>
</feature>
<evidence type="ECO:0000256" key="3">
    <source>
        <dbReference type="ARBA" id="ARBA00022833"/>
    </source>
</evidence>
<dbReference type="PROSITE" id="PS00028">
    <property type="entry name" value="ZINC_FINGER_C2H2_1"/>
    <property type="match status" value="2"/>
</dbReference>
<dbReference type="FunFam" id="3.30.160.60:FF:000446">
    <property type="entry name" value="Zinc finger protein"/>
    <property type="match status" value="1"/>
</dbReference>
<sequence>MALNLVLPMANHQPTITQLSNLSLERLLQTAALVTADSSKIIGCLPRPLINNSTVSLPLTLGLQLLRPKPNGCSPIPNFPMEKTQSQSDRLTSILTAAVRLAVSSFMGKPDVPIQGKLVVKLGSSDCLTLSFNDEMHLTSPVPSDRNPSPRLVQTIAHETTTSSRRKSYHPTKLVCQGEESEPVQVPPLPSTDSGRGSPSVDSGALDLSRAGSLSDSAPMTPYKESCCSPPHSYLDAGLLETHKWLQAPATNNSPLLLPRQQNERTRCPRIRAAVSRRSTLSRRFPCNQCRDEFFSLNALEQHTLAAHGSYKCHICKADFTQRSNLQRHALKHIGFKPFECRVCMKAYYRKDHLMRHMEMVHPGRAPRENIMVHLTSSESLDYLDRNRISGQLPIRSEDGKVEHDGETRKRRTGEFEEQHTPTEFEERTVAETEVEAANTMEFDEPENSAEVERNP</sequence>
<proteinExistence type="predicted"/>
<keyword evidence="2 4" id="KW-0863">Zinc-finger</keyword>
<evidence type="ECO:0000256" key="5">
    <source>
        <dbReference type="SAM" id="MobiDB-lite"/>
    </source>
</evidence>
<feature type="domain" description="C2H2-type" evidence="6">
    <location>
        <begin position="285"/>
        <end position="313"/>
    </location>
</feature>
<accession>A0A0V0J6C1</accession>
<evidence type="ECO:0000256" key="4">
    <source>
        <dbReference type="PROSITE-ProRule" id="PRU00042"/>
    </source>
</evidence>
<name>A0A0V0J6C1_SCHSO</name>
<feature type="compositionally biased region" description="Basic and acidic residues" evidence="5">
    <location>
        <begin position="396"/>
        <end position="431"/>
    </location>
</feature>
<gene>
    <name evidence="7" type="primary">GFI1B</name>
    <name evidence="7" type="ORF">TR165624</name>
</gene>
<reference evidence="7" key="1">
    <citation type="submission" date="2016-01" db="EMBL/GenBank/DDBJ databases">
        <title>Reference transcriptome for the parasite Schistocephalus solidus: insights into the molecular evolution of parasitism.</title>
        <authorList>
            <person name="Hebert F.O."/>
            <person name="Grambauer S."/>
            <person name="Barber I."/>
            <person name="Landry C.R."/>
            <person name="Aubin-Horth N."/>
        </authorList>
    </citation>
    <scope>NUCLEOTIDE SEQUENCE</scope>
</reference>
<dbReference type="GO" id="GO:0008270">
    <property type="term" value="F:zinc ion binding"/>
    <property type="evidence" value="ECO:0007669"/>
    <property type="project" value="UniProtKB-KW"/>
</dbReference>
<dbReference type="SUPFAM" id="SSF57667">
    <property type="entry name" value="beta-beta-alpha zinc fingers"/>
    <property type="match status" value="1"/>
</dbReference>
<organism evidence="7">
    <name type="scientific">Schistocephalus solidus</name>
    <name type="common">Tapeworm</name>
    <dbReference type="NCBI Taxonomy" id="70667"/>
    <lineage>
        <taxon>Eukaryota</taxon>
        <taxon>Metazoa</taxon>
        <taxon>Spiralia</taxon>
        <taxon>Lophotrochozoa</taxon>
        <taxon>Platyhelminthes</taxon>
        <taxon>Cestoda</taxon>
        <taxon>Eucestoda</taxon>
        <taxon>Diphyllobothriidea</taxon>
        <taxon>Diphyllobothriidae</taxon>
        <taxon>Schistocephalus</taxon>
    </lineage>
</organism>